<gene>
    <name evidence="3" type="ORF">BEMITA_LOCUS7888</name>
</gene>
<evidence type="ECO:0000256" key="2">
    <source>
        <dbReference type="SAM" id="Phobius"/>
    </source>
</evidence>
<name>A0A9P0ACU7_BEMTA</name>
<feature type="transmembrane region" description="Helical" evidence="2">
    <location>
        <begin position="211"/>
        <end position="233"/>
    </location>
</feature>
<dbReference type="AlphaFoldDB" id="A0A9P0ACU7"/>
<keyword evidence="2" id="KW-0472">Membrane</keyword>
<evidence type="ECO:0000256" key="1">
    <source>
        <dbReference type="SAM" id="MobiDB-lite"/>
    </source>
</evidence>
<evidence type="ECO:0000313" key="4">
    <source>
        <dbReference type="Proteomes" id="UP001152759"/>
    </source>
</evidence>
<sequence length="333" mass="35553">MSRRRVQAARRSHTPIVEGVLASLSVLRKPCVESTGAPNLSEIRPTKYLVTTLSFVQRFFVTFLLSSKPVSSDYGYKGSKCTWKERTVGQPPPKNPGNFRQLMTVHSAFVVYAADRVSGPFLEDEPKKPSGASSKRRNTALQIGQKGPLAPSPPRPAGADETSAVHALSKRGWFGRSRSKGVPPPPPAYGHPYRPMPPPPPARRRGGFGKAAGMLLPVAAGAAAGYLTTSLVLNQMKKENPCALHGAGFTADGQMDSRIAANQRSVNSVRPHFGGCQSMLQKYSSWFNSPNAGGNTNSQQGGGTMNPQQNMGSNAVNPQQNGMMSPNGMSPNG</sequence>
<reference evidence="3" key="1">
    <citation type="submission" date="2021-12" db="EMBL/GenBank/DDBJ databases">
        <authorList>
            <person name="King R."/>
        </authorList>
    </citation>
    <scope>NUCLEOTIDE SEQUENCE</scope>
</reference>
<keyword evidence="2" id="KW-0812">Transmembrane</keyword>
<accession>A0A9P0ACU7</accession>
<feature type="compositionally biased region" description="Polar residues" evidence="1">
    <location>
        <begin position="305"/>
        <end position="333"/>
    </location>
</feature>
<keyword evidence="4" id="KW-1185">Reference proteome</keyword>
<proteinExistence type="predicted"/>
<dbReference type="EMBL" id="OU963865">
    <property type="protein sequence ID" value="CAH0389016.1"/>
    <property type="molecule type" value="Genomic_DNA"/>
</dbReference>
<organism evidence="3 4">
    <name type="scientific">Bemisia tabaci</name>
    <name type="common">Sweetpotato whitefly</name>
    <name type="synonym">Aleurodes tabaci</name>
    <dbReference type="NCBI Taxonomy" id="7038"/>
    <lineage>
        <taxon>Eukaryota</taxon>
        <taxon>Metazoa</taxon>
        <taxon>Ecdysozoa</taxon>
        <taxon>Arthropoda</taxon>
        <taxon>Hexapoda</taxon>
        <taxon>Insecta</taxon>
        <taxon>Pterygota</taxon>
        <taxon>Neoptera</taxon>
        <taxon>Paraneoptera</taxon>
        <taxon>Hemiptera</taxon>
        <taxon>Sternorrhyncha</taxon>
        <taxon>Aleyrodoidea</taxon>
        <taxon>Aleyrodidae</taxon>
        <taxon>Aleyrodinae</taxon>
        <taxon>Bemisia</taxon>
    </lineage>
</organism>
<evidence type="ECO:0000313" key="3">
    <source>
        <dbReference type="EMBL" id="CAH0389016.1"/>
    </source>
</evidence>
<feature type="region of interest" description="Disordered" evidence="1">
    <location>
        <begin position="287"/>
        <end position="333"/>
    </location>
</feature>
<feature type="compositionally biased region" description="Pro residues" evidence="1">
    <location>
        <begin position="182"/>
        <end position="199"/>
    </location>
</feature>
<protein>
    <submittedName>
        <fullName evidence="3">Uncharacterized protein</fullName>
    </submittedName>
</protein>
<feature type="region of interest" description="Disordered" evidence="1">
    <location>
        <begin position="120"/>
        <end position="199"/>
    </location>
</feature>
<dbReference type="Proteomes" id="UP001152759">
    <property type="component" value="Chromosome 4"/>
</dbReference>
<keyword evidence="2" id="KW-1133">Transmembrane helix</keyword>